<dbReference type="Pfam" id="PF02028">
    <property type="entry name" value="BCCT"/>
    <property type="match status" value="1"/>
</dbReference>
<dbReference type="PANTHER" id="PTHR30047">
    <property type="entry name" value="HIGH-AFFINITY CHOLINE TRANSPORT PROTEIN-RELATED"/>
    <property type="match status" value="1"/>
</dbReference>
<evidence type="ECO:0000256" key="2">
    <source>
        <dbReference type="ARBA" id="ARBA00005658"/>
    </source>
</evidence>
<evidence type="ECO:0000256" key="4">
    <source>
        <dbReference type="ARBA" id="ARBA00022475"/>
    </source>
</evidence>
<sequence length="489" mass="55126">MTLKTQPTFLATLLTCLLFLVAAFQFPEGLKVQLEEFAALTLYYFGNFYLYLGLFMVLVLLGIALSPWGKKTLGEGPVTYGWFSWIAMLYSTGMGAGLMLRAVQEPTFYYTQPPRHSEWAADVFALEYTFFHWGLTPWAFYGMFGLIIGYLVYGRSRKMLSSSILSDRYQRSWLIVPIDVITILSTLFGVVGAVGLGSRQLLAGFSQLFMQVEMSYSNNAYVVLFLGSLATISAFSGLSKGIRNVSRFNIATALFLVAVTLLAGNTGQMASNFIHALWAYLFDFFPMSVNAGKMEVPASFLMDWTFFYWAFWLSWAPFTGVFIARISQGRSFREFIFGVLLVPTLGTFIWFAVFGTEAFLLIGNPDLYQGQFDSLYGSIFVFFDKLPLGALLQPLALLLVFTFLITSIDSAIYVLGMFADNGNRDPKKRNLLVWGLILVLFTVATLFIGKERLLESISQLLIVMALPFSWIYLLMIGSFLFTLYKRRQS</sequence>
<reference evidence="10" key="1">
    <citation type="journal article" date="2019" name="Int. J. Syst. Evol. Microbiol.">
        <title>The Global Catalogue of Microorganisms (GCM) 10K type strain sequencing project: providing services to taxonomists for standard genome sequencing and annotation.</title>
        <authorList>
            <consortium name="The Broad Institute Genomics Platform"/>
            <consortium name="The Broad Institute Genome Sequencing Center for Infectious Disease"/>
            <person name="Wu L."/>
            <person name="Ma J."/>
        </authorList>
    </citation>
    <scope>NUCLEOTIDE SEQUENCE [LARGE SCALE GENOMIC DNA]</scope>
    <source>
        <strain evidence="10">CECT 7706</strain>
    </source>
</reference>
<keyword evidence="4" id="KW-1003">Cell membrane</keyword>
<keyword evidence="3" id="KW-0813">Transport</keyword>
<comment type="caution">
    <text evidence="9">The sequence shown here is derived from an EMBL/GenBank/DDBJ whole genome shotgun (WGS) entry which is preliminary data.</text>
</comment>
<accession>A0ABT8CDC8</accession>
<evidence type="ECO:0000256" key="1">
    <source>
        <dbReference type="ARBA" id="ARBA00004651"/>
    </source>
</evidence>
<evidence type="ECO:0000256" key="6">
    <source>
        <dbReference type="ARBA" id="ARBA00022989"/>
    </source>
</evidence>
<dbReference type="RefSeq" id="WP_163383104.1">
    <property type="nucleotide sequence ID" value="NZ_JAUFQS010000047.1"/>
</dbReference>
<dbReference type="InterPro" id="IPR000060">
    <property type="entry name" value="BCCT_transptr"/>
</dbReference>
<gene>
    <name evidence="9" type="ORF">QWZ15_21485</name>
</gene>
<feature type="transmembrane region" description="Helical" evidence="8">
    <location>
        <begin position="460"/>
        <end position="484"/>
    </location>
</feature>
<evidence type="ECO:0000313" key="10">
    <source>
        <dbReference type="Proteomes" id="UP001236663"/>
    </source>
</evidence>
<feature type="transmembrane region" description="Helical" evidence="8">
    <location>
        <begin position="80"/>
        <end position="100"/>
    </location>
</feature>
<evidence type="ECO:0000256" key="3">
    <source>
        <dbReference type="ARBA" id="ARBA00022448"/>
    </source>
</evidence>
<protein>
    <submittedName>
        <fullName evidence="9">BCCT family transporter</fullName>
    </submittedName>
</protein>
<feature type="transmembrane region" description="Helical" evidence="8">
    <location>
        <begin position="335"/>
        <end position="362"/>
    </location>
</feature>
<dbReference type="Proteomes" id="UP001236663">
    <property type="component" value="Unassembled WGS sequence"/>
</dbReference>
<feature type="transmembrane region" description="Helical" evidence="8">
    <location>
        <begin position="130"/>
        <end position="153"/>
    </location>
</feature>
<comment type="similarity">
    <text evidence="2">Belongs to the BCCT transporter (TC 2.A.15) family.</text>
</comment>
<feature type="transmembrane region" description="Helical" evidence="8">
    <location>
        <begin position="47"/>
        <end position="68"/>
    </location>
</feature>
<evidence type="ECO:0000313" key="9">
    <source>
        <dbReference type="EMBL" id="MDN3690407.1"/>
    </source>
</evidence>
<keyword evidence="7 8" id="KW-0472">Membrane</keyword>
<evidence type="ECO:0000256" key="7">
    <source>
        <dbReference type="ARBA" id="ARBA00023136"/>
    </source>
</evidence>
<keyword evidence="6 8" id="KW-1133">Transmembrane helix</keyword>
<feature type="transmembrane region" description="Helical" evidence="8">
    <location>
        <begin position="431"/>
        <end position="448"/>
    </location>
</feature>
<keyword evidence="10" id="KW-1185">Reference proteome</keyword>
<feature type="transmembrane region" description="Helical" evidence="8">
    <location>
        <begin position="174"/>
        <end position="198"/>
    </location>
</feature>
<feature type="transmembrane region" description="Helical" evidence="8">
    <location>
        <begin position="250"/>
        <end position="281"/>
    </location>
</feature>
<proteinExistence type="inferred from homology"/>
<keyword evidence="5 8" id="KW-0812">Transmembrane</keyword>
<feature type="transmembrane region" description="Helical" evidence="8">
    <location>
        <begin position="218"/>
        <end position="238"/>
    </location>
</feature>
<organism evidence="9 10">
    <name type="scientific">Cyclobacterium jeungdonense</name>
    <dbReference type="NCBI Taxonomy" id="708087"/>
    <lineage>
        <taxon>Bacteria</taxon>
        <taxon>Pseudomonadati</taxon>
        <taxon>Bacteroidota</taxon>
        <taxon>Cytophagia</taxon>
        <taxon>Cytophagales</taxon>
        <taxon>Cyclobacteriaceae</taxon>
        <taxon>Cyclobacterium</taxon>
    </lineage>
</organism>
<feature type="transmembrane region" description="Helical" evidence="8">
    <location>
        <begin position="395"/>
        <end position="419"/>
    </location>
</feature>
<evidence type="ECO:0000256" key="5">
    <source>
        <dbReference type="ARBA" id="ARBA00022692"/>
    </source>
</evidence>
<dbReference type="EMBL" id="JAUFQS010000047">
    <property type="protein sequence ID" value="MDN3690407.1"/>
    <property type="molecule type" value="Genomic_DNA"/>
</dbReference>
<dbReference type="PANTHER" id="PTHR30047:SF7">
    <property type="entry name" value="HIGH-AFFINITY CHOLINE TRANSPORT PROTEIN"/>
    <property type="match status" value="1"/>
</dbReference>
<feature type="transmembrane region" description="Helical" evidence="8">
    <location>
        <begin position="301"/>
        <end position="323"/>
    </location>
</feature>
<name>A0ABT8CDC8_9BACT</name>
<evidence type="ECO:0000256" key="8">
    <source>
        <dbReference type="SAM" id="Phobius"/>
    </source>
</evidence>
<comment type="subcellular location">
    <subcellularLocation>
        <location evidence="1">Cell membrane</location>
        <topology evidence="1">Multi-pass membrane protein</topology>
    </subcellularLocation>
</comment>